<dbReference type="PANTHER" id="PTHR30625:SF15">
    <property type="entry name" value="BIOPOLYMER TRANSPORT PROTEIN EXBB"/>
    <property type="match status" value="1"/>
</dbReference>
<evidence type="ECO:0000256" key="1">
    <source>
        <dbReference type="ARBA" id="ARBA00004651"/>
    </source>
</evidence>
<dbReference type="OrthoDB" id="9805133at2"/>
<evidence type="ECO:0000256" key="6">
    <source>
        <dbReference type="ARBA" id="ARBA00022989"/>
    </source>
</evidence>
<evidence type="ECO:0000256" key="3">
    <source>
        <dbReference type="ARBA" id="ARBA00022475"/>
    </source>
</evidence>
<evidence type="ECO:0000256" key="9">
    <source>
        <dbReference type="SAM" id="Phobius"/>
    </source>
</evidence>
<feature type="transmembrane region" description="Helical" evidence="9">
    <location>
        <begin position="66"/>
        <end position="85"/>
    </location>
</feature>
<keyword evidence="12" id="KW-1185">Reference proteome</keyword>
<evidence type="ECO:0000256" key="4">
    <source>
        <dbReference type="ARBA" id="ARBA00022692"/>
    </source>
</evidence>
<dbReference type="AlphaFoldDB" id="A0A656HJC1"/>
<evidence type="ECO:0000256" key="2">
    <source>
        <dbReference type="ARBA" id="ARBA00022448"/>
    </source>
</evidence>
<dbReference type="EMBL" id="JH651384">
    <property type="protein sequence ID" value="EIJ35490.1"/>
    <property type="molecule type" value="Genomic_DNA"/>
</dbReference>
<keyword evidence="6 9" id="KW-1133">Transmembrane helix</keyword>
<dbReference type="GO" id="GO:0017038">
    <property type="term" value="P:protein import"/>
    <property type="evidence" value="ECO:0007669"/>
    <property type="project" value="TreeGrafter"/>
</dbReference>
<dbReference type="Proteomes" id="UP000005317">
    <property type="component" value="Unassembled WGS sequence"/>
</dbReference>
<accession>A0A656HJC1</accession>
<dbReference type="InterPro" id="IPR014172">
    <property type="entry name" value="TonB_ExbB_2"/>
</dbReference>
<evidence type="ECO:0000313" key="11">
    <source>
        <dbReference type="EMBL" id="EIJ35490.1"/>
    </source>
</evidence>
<feature type="transmembrane region" description="Helical" evidence="9">
    <location>
        <begin position="7"/>
        <end position="28"/>
    </location>
</feature>
<feature type="transmembrane region" description="Helical" evidence="9">
    <location>
        <begin position="97"/>
        <end position="121"/>
    </location>
</feature>
<dbReference type="PANTHER" id="PTHR30625">
    <property type="entry name" value="PROTEIN TOLQ"/>
    <property type="match status" value="1"/>
</dbReference>
<dbReference type="InterPro" id="IPR002898">
    <property type="entry name" value="MotA_ExbB_proton_chnl"/>
</dbReference>
<evidence type="ECO:0000256" key="8">
    <source>
        <dbReference type="RuleBase" id="RU004057"/>
    </source>
</evidence>
<dbReference type="GO" id="GO:0005886">
    <property type="term" value="C:plasma membrane"/>
    <property type="evidence" value="ECO:0007669"/>
    <property type="project" value="UniProtKB-SubCell"/>
</dbReference>
<dbReference type="GO" id="GO:0055085">
    <property type="term" value="P:transmembrane transport"/>
    <property type="evidence" value="ECO:0007669"/>
    <property type="project" value="InterPro"/>
</dbReference>
<evidence type="ECO:0000313" key="12">
    <source>
        <dbReference type="Proteomes" id="UP000005317"/>
    </source>
</evidence>
<keyword evidence="5 8" id="KW-0653">Protein transport</keyword>
<name>A0A656HJC1_THINJ</name>
<reference evidence="12" key="1">
    <citation type="journal article" date="2011" name="Stand. Genomic Sci.">
        <title>Genome sequence of the filamentous, gliding Thiothrix nivea neotype strain (JP2(T)).</title>
        <authorList>
            <person name="Lapidus A."/>
            <person name="Nolan M."/>
            <person name="Lucas S."/>
            <person name="Glavina Del Rio T."/>
            <person name="Tice H."/>
            <person name="Cheng J.F."/>
            <person name="Tapia R."/>
            <person name="Han C."/>
            <person name="Goodwin L."/>
            <person name="Pitluck S."/>
            <person name="Liolios K."/>
            <person name="Pagani I."/>
            <person name="Ivanova N."/>
            <person name="Huntemann M."/>
            <person name="Mavromatis K."/>
            <person name="Mikhailova N."/>
            <person name="Pati A."/>
            <person name="Chen A."/>
            <person name="Palaniappan K."/>
            <person name="Land M."/>
            <person name="Brambilla E.M."/>
            <person name="Rohde M."/>
            <person name="Abt B."/>
            <person name="Verbarg S."/>
            <person name="Goker M."/>
            <person name="Bristow J."/>
            <person name="Eisen J.A."/>
            <person name="Markowitz V."/>
            <person name="Hugenholtz P."/>
            <person name="Kyrpides N.C."/>
            <person name="Klenk H.P."/>
            <person name="Woyke T."/>
        </authorList>
    </citation>
    <scope>NUCLEOTIDE SEQUENCE [LARGE SCALE GENOMIC DNA]</scope>
    <source>
        <strain evidence="12">ATCC 35100 / DSM 5205 / JP2</strain>
    </source>
</reference>
<evidence type="ECO:0000259" key="10">
    <source>
        <dbReference type="Pfam" id="PF01618"/>
    </source>
</evidence>
<dbReference type="NCBIfam" id="TIGR02805">
    <property type="entry name" value="exbB2"/>
    <property type="match status" value="1"/>
</dbReference>
<comment type="similarity">
    <text evidence="8">Belongs to the exbB/tolQ family.</text>
</comment>
<dbReference type="RefSeq" id="WP_002709390.1">
    <property type="nucleotide sequence ID" value="NZ_JH651384.1"/>
</dbReference>
<organism evidence="11 12">
    <name type="scientific">Thiothrix nivea (strain ATCC 35100 / DSM 5205 / JP2)</name>
    <dbReference type="NCBI Taxonomy" id="870187"/>
    <lineage>
        <taxon>Bacteria</taxon>
        <taxon>Pseudomonadati</taxon>
        <taxon>Pseudomonadota</taxon>
        <taxon>Gammaproteobacteria</taxon>
        <taxon>Thiotrichales</taxon>
        <taxon>Thiotrichaceae</taxon>
        <taxon>Thiothrix</taxon>
    </lineage>
</organism>
<evidence type="ECO:0000256" key="7">
    <source>
        <dbReference type="ARBA" id="ARBA00023136"/>
    </source>
</evidence>
<sequence precursor="true">MEFLQANLDYLVLGTLGFMSFVMLALVIERYFYLSRVKVQQFDHIETLKIDLTRNLTTLSSIGSNAPYVGLLGTVLGILVTFYTMGQGGKIEVHSIMLGLALALKATAAGLLVAIPAIMFYNALLRKVEVQVARWQAWKDGGNP</sequence>
<dbReference type="Pfam" id="PF01618">
    <property type="entry name" value="MotA_ExbB"/>
    <property type="match status" value="1"/>
</dbReference>
<evidence type="ECO:0000256" key="5">
    <source>
        <dbReference type="ARBA" id="ARBA00022927"/>
    </source>
</evidence>
<gene>
    <name evidence="11" type="ORF">Thini_2964</name>
</gene>
<keyword evidence="7 9" id="KW-0472">Membrane</keyword>
<proteinExistence type="inferred from homology"/>
<protein>
    <submittedName>
        <fullName evidence="11">TonB-system energizer ExbB</fullName>
    </submittedName>
</protein>
<keyword evidence="3" id="KW-1003">Cell membrane</keyword>
<comment type="subcellular location">
    <subcellularLocation>
        <location evidence="1">Cell membrane</location>
        <topology evidence="1">Multi-pass membrane protein</topology>
    </subcellularLocation>
    <subcellularLocation>
        <location evidence="8">Membrane</location>
        <topology evidence="8">Multi-pass membrane protein</topology>
    </subcellularLocation>
</comment>
<feature type="domain" description="MotA/TolQ/ExbB proton channel" evidence="10">
    <location>
        <begin position="46"/>
        <end position="136"/>
    </location>
</feature>
<keyword evidence="4 9" id="KW-0812">Transmembrane</keyword>
<dbReference type="InterPro" id="IPR050790">
    <property type="entry name" value="ExbB/TolQ_transport"/>
</dbReference>
<keyword evidence="2 8" id="KW-0813">Transport</keyword>